<keyword evidence="7 12" id="KW-0274">FAD</keyword>
<dbReference type="InterPro" id="IPR002655">
    <property type="entry name" value="Acyl-CoA_oxidase_C"/>
</dbReference>
<name>A0A9P5ST01_9FUNG</name>
<dbReference type="Gene3D" id="2.40.110.10">
    <property type="entry name" value="Butyryl-CoA Dehydrogenase, subunit A, domain 2"/>
    <property type="match status" value="1"/>
</dbReference>
<evidence type="ECO:0000313" key="19">
    <source>
        <dbReference type="Proteomes" id="UP000696485"/>
    </source>
</evidence>
<dbReference type="AlphaFoldDB" id="A0A9P5ST01"/>
<dbReference type="InterPro" id="IPR036250">
    <property type="entry name" value="AcylCo_DH-like_C"/>
</dbReference>
<dbReference type="FunFam" id="1.20.140.10:FF:000013">
    <property type="entry name" value="Acyl-coenzyme A oxidase"/>
    <property type="match status" value="1"/>
</dbReference>
<dbReference type="InterPro" id="IPR037069">
    <property type="entry name" value="AcylCoA_DH/ox_N_sf"/>
</dbReference>
<comment type="cofactor">
    <cofactor evidence="2">
        <name>FAD</name>
        <dbReference type="ChEBI" id="CHEBI:57692"/>
    </cofactor>
</comment>
<keyword evidence="8" id="KW-0276">Fatty acid metabolism</keyword>
<keyword evidence="19" id="KW-1185">Reference proteome</keyword>
<evidence type="ECO:0000256" key="10">
    <source>
        <dbReference type="ARBA" id="ARBA00023098"/>
    </source>
</evidence>
<protein>
    <recommendedName>
        <fullName evidence="12">Acyl-coenzyme A oxidase</fullName>
    </recommendedName>
</protein>
<feature type="domain" description="Acyl-CoA oxidase C-alpha1" evidence="17">
    <location>
        <begin position="294"/>
        <end position="456"/>
    </location>
</feature>
<dbReference type="GO" id="GO:0005777">
    <property type="term" value="C:peroxisome"/>
    <property type="evidence" value="ECO:0007669"/>
    <property type="project" value="UniProtKB-SubCell"/>
</dbReference>
<dbReference type="Gene3D" id="1.10.540.10">
    <property type="entry name" value="Acyl-CoA dehydrogenase/oxidase, N-terminal domain"/>
    <property type="match status" value="1"/>
</dbReference>
<comment type="pathway">
    <text evidence="4">Lipid metabolism; peroxisomal fatty acid beta-oxidation.</text>
</comment>
<dbReference type="EMBL" id="JAAAUY010000017">
    <property type="protein sequence ID" value="KAF9337758.1"/>
    <property type="molecule type" value="Genomic_DNA"/>
</dbReference>
<comment type="catalytic activity">
    <reaction evidence="1">
        <text>a 2,3-saturated acyl-CoA + O2 = a (2E)-enoyl-CoA + H2O2</text>
        <dbReference type="Rhea" id="RHEA:38959"/>
        <dbReference type="ChEBI" id="CHEBI:15379"/>
        <dbReference type="ChEBI" id="CHEBI:16240"/>
        <dbReference type="ChEBI" id="CHEBI:58856"/>
        <dbReference type="ChEBI" id="CHEBI:65111"/>
        <dbReference type="EC" id="1.3.3.6"/>
    </reaction>
</comment>
<feature type="active site" description="Proton acceptor" evidence="13">
    <location>
        <position position="441"/>
    </location>
</feature>
<keyword evidence="6 12" id="KW-0285">Flavoprotein</keyword>
<dbReference type="GO" id="GO:0071949">
    <property type="term" value="F:FAD binding"/>
    <property type="evidence" value="ECO:0007669"/>
    <property type="project" value="InterPro"/>
</dbReference>
<dbReference type="Pfam" id="PF22924">
    <property type="entry name" value="ACOX_C_alpha1"/>
    <property type="match status" value="1"/>
</dbReference>
<dbReference type="PANTHER" id="PTHR10909:SF250">
    <property type="entry name" value="PEROXISOMAL ACYL-COENZYME A OXIDASE 1"/>
    <property type="match status" value="1"/>
</dbReference>
<feature type="binding site" evidence="14">
    <location>
        <position position="197"/>
    </location>
    <ligand>
        <name>FAD</name>
        <dbReference type="ChEBI" id="CHEBI:57692"/>
    </ligand>
</feature>
<evidence type="ECO:0000256" key="1">
    <source>
        <dbReference type="ARBA" id="ARBA00001201"/>
    </source>
</evidence>
<evidence type="ECO:0000256" key="7">
    <source>
        <dbReference type="ARBA" id="ARBA00022827"/>
    </source>
</evidence>
<dbReference type="PIRSF" id="PIRSF000168">
    <property type="entry name" value="Acyl-CoA_oxidase"/>
    <property type="match status" value="1"/>
</dbReference>
<dbReference type="InterPro" id="IPR009100">
    <property type="entry name" value="AcylCoA_DH/oxidase_NM_dom_sf"/>
</dbReference>
<dbReference type="FunFam" id="1.20.140.10:FF:000015">
    <property type="entry name" value="Acyl-coenzyme A oxidase"/>
    <property type="match status" value="1"/>
</dbReference>
<gene>
    <name evidence="18" type="ORF">BG006_002792</name>
</gene>
<proteinExistence type="inferred from homology"/>
<dbReference type="InterPro" id="IPR012258">
    <property type="entry name" value="Acyl-CoA_oxidase"/>
</dbReference>
<evidence type="ECO:0000256" key="9">
    <source>
        <dbReference type="ARBA" id="ARBA00023002"/>
    </source>
</evidence>
<feature type="binding site" evidence="14">
    <location>
        <position position="158"/>
    </location>
    <ligand>
        <name>FAD</name>
        <dbReference type="ChEBI" id="CHEBI:57692"/>
    </ligand>
</feature>
<keyword evidence="11" id="KW-0576">Peroxisome</keyword>
<reference evidence="18" key="1">
    <citation type="journal article" date="2020" name="Fungal Divers.">
        <title>Resolving the Mortierellaceae phylogeny through synthesis of multi-gene phylogenetics and phylogenomics.</title>
        <authorList>
            <person name="Vandepol N."/>
            <person name="Liber J."/>
            <person name="Desiro A."/>
            <person name="Na H."/>
            <person name="Kennedy M."/>
            <person name="Barry K."/>
            <person name="Grigoriev I.V."/>
            <person name="Miller A.N."/>
            <person name="O'Donnell K."/>
            <person name="Stajich J.E."/>
            <person name="Bonito G."/>
        </authorList>
    </citation>
    <scope>NUCLEOTIDE SEQUENCE</scope>
    <source>
        <strain evidence="18">NVP1</strain>
    </source>
</reference>
<evidence type="ECO:0000259" key="16">
    <source>
        <dbReference type="Pfam" id="PF14749"/>
    </source>
</evidence>
<dbReference type="GO" id="GO:0003997">
    <property type="term" value="F:acyl-CoA oxidase activity"/>
    <property type="evidence" value="ECO:0007669"/>
    <property type="project" value="UniProtKB-EC"/>
</dbReference>
<accession>A0A9P5ST01</accession>
<evidence type="ECO:0000256" key="5">
    <source>
        <dbReference type="ARBA" id="ARBA00006288"/>
    </source>
</evidence>
<keyword evidence="9" id="KW-0560">Oxidoreductase</keyword>
<dbReference type="Pfam" id="PF14749">
    <property type="entry name" value="Acyl-CoA_ox_N"/>
    <property type="match status" value="1"/>
</dbReference>
<dbReference type="GO" id="GO:0033540">
    <property type="term" value="P:fatty acid beta-oxidation using acyl-CoA oxidase"/>
    <property type="evidence" value="ECO:0007669"/>
    <property type="project" value="TreeGrafter"/>
</dbReference>
<comment type="subcellular location">
    <subcellularLocation>
        <location evidence="3">Peroxisome</location>
    </subcellularLocation>
</comment>
<comment type="similarity">
    <text evidence="5 12">Belongs to the acyl-CoA oxidase family.</text>
</comment>
<dbReference type="GO" id="GO:0055088">
    <property type="term" value="P:lipid homeostasis"/>
    <property type="evidence" value="ECO:0007669"/>
    <property type="project" value="TreeGrafter"/>
</dbReference>
<dbReference type="SUPFAM" id="SSF56645">
    <property type="entry name" value="Acyl-CoA dehydrogenase NM domain-like"/>
    <property type="match status" value="1"/>
</dbReference>
<organism evidence="18 19">
    <name type="scientific">Podila minutissima</name>
    <dbReference type="NCBI Taxonomy" id="64525"/>
    <lineage>
        <taxon>Eukaryota</taxon>
        <taxon>Fungi</taxon>
        <taxon>Fungi incertae sedis</taxon>
        <taxon>Mucoromycota</taxon>
        <taxon>Mortierellomycotina</taxon>
        <taxon>Mortierellomycetes</taxon>
        <taxon>Mortierellales</taxon>
        <taxon>Mortierellaceae</taxon>
        <taxon>Podila</taxon>
    </lineage>
</organism>
<dbReference type="Gene3D" id="1.20.140.10">
    <property type="entry name" value="Butyryl-CoA Dehydrogenase, subunit A, domain 3"/>
    <property type="match status" value="2"/>
</dbReference>
<evidence type="ECO:0000259" key="15">
    <source>
        <dbReference type="Pfam" id="PF01756"/>
    </source>
</evidence>
<evidence type="ECO:0000256" key="13">
    <source>
        <dbReference type="PIRSR" id="PIRSR000168-1"/>
    </source>
</evidence>
<evidence type="ECO:0000256" key="2">
    <source>
        <dbReference type="ARBA" id="ARBA00001974"/>
    </source>
</evidence>
<comment type="caution">
    <text evidence="18">The sequence shown here is derived from an EMBL/GenBank/DDBJ whole genome shotgun (WGS) entry which is preliminary data.</text>
</comment>
<evidence type="ECO:0000256" key="6">
    <source>
        <dbReference type="ARBA" id="ARBA00022630"/>
    </source>
</evidence>
<dbReference type="InterPro" id="IPR055060">
    <property type="entry name" value="ACOX_C_alpha1"/>
</dbReference>
<dbReference type="PANTHER" id="PTHR10909">
    <property type="entry name" value="ELECTRON TRANSPORT OXIDOREDUCTASE"/>
    <property type="match status" value="1"/>
</dbReference>
<dbReference type="FunFam" id="2.40.110.10:FF:000003">
    <property type="entry name" value="Acyl-coenzyme A oxidase"/>
    <property type="match status" value="1"/>
</dbReference>
<evidence type="ECO:0000256" key="8">
    <source>
        <dbReference type="ARBA" id="ARBA00022832"/>
    </source>
</evidence>
<evidence type="ECO:0000256" key="4">
    <source>
        <dbReference type="ARBA" id="ARBA00004846"/>
    </source>
</evidence>
<evidence type="ECO:0000256" key="11">
    <source>
        <dbReference type="ARBA" id="ARBA00023140"/>
    </source>
</evidence>
<evidence type="ECO:0000313" key="18">
    <source>
        <dbReference type="EMBL" id="KAF9337758.1"/>
    </source>
</evidence>
<evidence type="ECO:0000259" key="17">
    <source>
        <dbReference type="Pfam" id="PF22924"/>
    </source>
</evidence>
<evidence type="ECO:0000256" key="14">
    <source>
        <dbReference type="PIRSR" id="PIRSR000168-2"/>
    </source>
</evidence>
<feature type="domain" description="Acyl-CoA oxidase C-terminal" evidence="15">
    <location>
        <begin position="502"/>
        <end position="686"/>
    </location>
</feature>
<dbReference type="InterPro" id="IPR029320">
    <property type="entry name" value="Acyl-CoA_ox_N"/>
</dbReference>
<feature type="domain" description="Acyl-coenzyme A oxidase N-terminal" evidence="16">
    <location>
        <begin position="24"/>
        <end position="152"/>
    </location>
</feature>
<dbReference type="SUPFAM" id="SSF47203">
    <property type="entry name" value="Acyl-CoA dehydrogenase C-terminal domain-like"/>
    <property type="match status" value="2"/>
</dbReference>
<keyword evidence="10" id="KW-0443">Lipid metabolism</keyword>
<dbReference type="InterPro" id="IPR046373">
    <property type="entry name" value="Acyl-CoA_Oxase/DH_mid-dom_sf"/>
</dbReference>
<dbReference type="GO" id="GO:0005504">
    <property type="term" value="F:fatty acid binding"/>
    <property type="evidence" value="ECO:0007669"/>
    <property type="project" value="TreeGrafter"/>
</dbReference>
<dbReference type="Proteomes" id="UP000696485">
    <property type="component" value="Unassembled WGS sequence"/>
</dbReference>
<evidence type="ECO:0000256" key="12">
    <source>
        <dbReference type="PIRNR" id="PIRNR000168"/>
    </source>
</evidence>
<dbReference type="Pfam" id="PF01756">
    <property type="entry name" value="ACOX"/>
    <property type="match status" value="1"/>
</dbReference>
<evidence type="ECO:0000256" key="3">
    <source>
        <dbReference type="ARBA" id="ARBA00004275"/>
    </source>
</evidence>
<sequence length="705" mass="79627">MPSPTENQQHLDITAERAKCSFDPSLLTPLFYGGEDTMAQLKKIEAMIDADPIFDRDDRYFLGRTERFQRALPMVKRYVELRNKHGLTPEEAAYFKVYIDDYIPVPTKTKKLIDSILPSLSITAMFLPVLRSQASDDQLKVWGPQAENYHYIGCYAQTELGHGSNLSRLETTATLDIERDQWVINSPTQSSAKFWIGTLGKIANHAIVQAKLIIKGKDCGAHPFLVPLRSLHDHTPLPGVVIKDQGPKQGAISMDNGYARFNNVRIPRENMLMRFSQVSREGVYSKPIHAKLAYGGMTAVRTTLINHSALSMARAVTIATRYCAVRRQGNVNLATDLETQVLDYPSVQYRILPLLSHAFATIFSGYWMNDMYAQYNADISKGDTSLLKDVHVYSSGLKSYCTKLGADGIEEARRCLGGHGYSLFSGMTDFHRQFLATVTYEGENALLTQQVSRYLLKLYKDVLRTPNMHLSPPSKYILSLFHHNLFANQRCEAHSIKDFYQSEVVLHAFQHRAARLIYELAEAEKVSSGWSDLNLECMRLSKAHVQYIMIENFYNGIEKRFNNHANPTVEQQNVLAAVRSVYHLHVFYTMETELGEFLEDGYLSPVQAQWVRQGLKDALKAVRPNAVGFSDCFGFTDTFLNSALGSYDGRAYERLAAMTEREPLNKDLTDKNGVIWGYEEYLKPLVYGQVGPYMGKVNGAGSSKL</sequence>